<reference evidence="1" key="1">
    <citation type="submission" date="2022-04" db="EMBL/GenBank/DDBJ databases">
        <title>Genome of the entomopathogenic fungus Entomophthora muscae.</title>
        <authorList>
            <person name="Elya C."/>
            <person name="Lovett B.R."/>
            <person name="Lee E."/>
            <person name="Macias A.M."/>
            <person name="Hajek A.E."/>
            <person name="De Bivort B.L."/>
            <person name="Kasson M.T."/>
            <person name="De Fine Licht H.H."/>
            <person name="Stajich J.E."/>
        </authorList>
    </citation>
    <scope>NUCLEOTIDE SEQUENCE</scope>
    <source>
        <strain evidence="1">Berkeley</strain>
    </source>
</reference>
<dbReference type="EMBL" id="QTSX02005684">
    <property type="protein sequence ID" value="KAJ9059469.1"/>
    <property type="molecule type" value="Genomic_DNA"/>
</dbReference>
<accession>A0ACC2SAP4</accession>
<dbReference type="Proteomes" id="UP001165960">
    <property type="component" value="Unassembled WGS sequence"/>
</dbReference>
<keyword evidence="2" id="KW-1185">Reference proteome</keyword>
<gene>
    <name evidence="1" type="ORF">DSO57_1002046</name>
</gene>
<sequence length="137" mass="15011">MRRDGYKSPMEIPQVVLISASCRWKWVNGTPHLQGESYAGSNDITPIATGAQGTPNIIITATNPQVSKSIDYSHSGNHSPKKRSQQTALPNSWRRYDEGQDIPTGHTLSSNFQILSNLVCFLSTHPILDPPSTQAVP</sequence>
<proteinExistence type="predicted"/>
<evidence type="ECO:0000313" key="2">
    <source>
        <dbReference type="Proteomes" id="UP001165960"/>
    </source>
</evidence>
<protein>
    <submittedName>
        <fullName evidence="1">Uncharacterized protein</fullName>
    </submittedName>
</protein>
<evidence type="ECO:0000313" key="1">
    <source>
        <dbReference type="EMBL" id="KAJ9059469.1"/>
    </source>
</evidence>
<name>A0ACC2SAP4_9FUNG</name>
<organism evidence="1 2">
    <name type="scientific">Entomophthora muscae</name>
    <dbReference type="NCBI Taxonomy" id="34485"/>
    <lineage>
        <taxon>Eukaryota</taxon>
        <taxon>Fungi</taxon>
        <taxon>Fungi incertae sedis</taxon>
        <taxon>Zoopagomycota</taxon>
        <taxon>Entomophthoromycotina</taxon>
        <taxon>Entomophthoromycetes</taxon>
        <taxon>Entomophthorales</taxon>
        <taxon>Entomophthoraceae</taxon>
        <taxon>Entomophthora</taxon>
    </lineage>
</organism>
<comment type="caution">
    <text evidence="1">The sequence shown here is derived from an EMBL/GenBank/DDBJ whole genome shotgun (WGS) entry which is preliminary data.</text>
</comment>